<feature type="compositionally biased region" description="Low complexity" evidence="7">
    <location>
        <begin position="211"/>
        <end position="265"/>
    </location>
</feature>
<dbReference type="PANTHER" id="PTHR36575:SF2">
    <property type="entry name" value="CHITIN-BINDING TYPE-4 DOMAIN-CONTAINING PROTEIN-RELATED"/>
    <property type="match status" value="1"/>
</dbReference>
<evidence type="ECO:0000256" key="1">
    <source>
        <dbReference type="ARBA" id="ARBA00001973"/>
    </source>
</evidence>
<evidence type="ECO:0000256" key="6">
    <source>
        <dbReference type="ARBA" id="ARBA00034311"/>
    </source>
</evidence>
<dbReference type="VEuPathDB" id="FungiDB:PYU1_G001485"/>
<proteinExistence type="inferred from homology"/>
<organism evidence="10 11">
    <name type="scientific">Globisporangium ultimum (strain ATCC 200006 / CBS 805.95 / DAOM BR144)</name>
    <name type="common">Pythium ultimum</name>
    <dbReference type="NCBI Taxonomy" id="431595"/>
    <lineage>
        <taxon>Eukaryota</taxon>
        <taxon>Sar</taxon>
        <taxon>Stramenopiles</taxon>
        <taxon>Oomycota</taxon>
        <taxon>Peronosporomycetes</taxon>
        <taxon>Pythiales</taxon>
        <taxon>Pythiaceae</taxon>
        <taxon>Globisporangium</taxon>
    </lineage>
</organism>
<keyword evidence="8" id="KW-0732">Signal</keyword>
<keyword evidence="5" id="KW-0325">Glycoprotein</keyword>
<reference evidence="11" key="1">
    <citation type="journal article" date="2010" name="Genome Biol.">
        <title>Genome sequence of the necrotrophic plant pathogen Pythium ultimum reveals original pathogenicity mechanisms and effector repertoire.</title>
        <authorList>
            <person name="Levesque C.A."/>
            <person name="Brouwer H."/>
            <person name="Cano L."/>
            <person name="Hamilton J.P."/>
            <person name="Holt C."/>
            <person name="Huitema E."/>
            <person name="Raffaele S."/>
            <person name="Robideau G.P."/>
            <person name="Thines M."/>
            <person name="Win J."/>
            <person name="Zerillo M.M."/>
            <person name="Beakes G.W."/>
            <person name="Boore J.L."/>
            <person name="Busam D."/>
            <person name="Dumas B."/>
            <person name="Ferriera S."/>
            <person name="Fuerstenberg S.I."/>
            <person name="Gachon C.M."/>
            <person name="Gaulin E."/>
            <person name="Govers F."/>
            <person name="Grenville-Briggs L."/>
            <person name="Horner N."/>
            <person name="Hostetler J."/>
            <person name="Jiang R.H."/>
            <person name="Johnson J."/>
            <person name="Krajaejun T."/>
            <person name="Lin H."/>
            <person name="Meijer H.J."/>
            <person name="Moore B."/>
            <person name="Morris P."/>
            <person name="Phuntmart V."/>
            <person name="Puiu D."/>
            <person name="Shetty J."/>
            <person name="Stajich J.E."/>
            <person name="Tripathy S."/>
            <person name="Wawra S."/>
            <person name="van West P."/>
            <person name="Whitty B.R."/>
            <person name="Coutinho P.M."/>
            <person name="Henrissat B."/>
            <person name="Martin F."/>
            <person name="Thomas P.D."/>
            <person name="Tyler B.M."/>
            <person name="De Vries R.P."/>
            <person name="Kamoun S."/>
            <person name="Yandell M."/>
            <person name="Tisserat N."/>
            <person name="Buell C.R."/>
        </authorList>
    </citation>
    <scope>NUCLEOTIDE SEQUENCE</scope>
    <source>
        <strain evidence="11">DAOM:BR144</strain>
    </source>
</reference>
<name>K3W944_GLOUD</name>
<reference evidence="11" key="2">
    <citation type="submission" date="2010-04" db="EMBL/GenBank/DDBJ databases">
        <authorList>
            <person name="Buell R."/>
            <person name="Hamilton J."/>
            <person name="Hostetler J."/>
        </authorList>
    </citation>
    <scope>NUCLEOTIDE SEQUENCE [LARGE SCALE GENOMIC DNA]</scope>
    <source>
        <strain evidence="11">DAOM:BR144</strain>
    </source>
</reference>
<dbReference type="OMA" id="SCIDFTM"/>
<dbReference type="AlphaFoldDB" id="K3W944"/>
<feature type="domain" description="Chitin-binding type-4" evidence="9">
    <location>
        <begin position="22"/>
        <end position="191"/>
    </location>
</feature>
<keyword evidence="2" id="KW-0479">Metal-binding</keyword>
<feature type="compositionally biased region" description="Basic residues" evidence="7">
    <location>
        <begin position="266"/>
        <end position="281"/>
    </location>
</feature>
<reference evidence="10" key="3">
    <citation type="submission" date="2015-02" db="UniProtKB">
        <authorList>
            <consortium name="EnsemblProtists"/>
        </authorList>
    </citation>
    <scope>IDENTIFICATION</scope>
    <source>
        <strain evidence="10">DAOM BR144</strain>
    </source>
</reference>
<evidence type="ECO:0000256" key="7">
    <source>
        <dbReference type="SAM" id="MobiDB-lite"/>
    </source>
</evidence>
<keyword evidence="4" id="KW-1015">Disulfide bond</keyword>
<evidence type="ECO:0000313" key="10">
    <source>
        <dbReference type="EnsemblProtists" id="PYU1_T001485"/>
    </source>
</evidence>
<dbReference type="Pfam" id="PF03067">
    <property type="entry name" value="LPMO_10"/>
    <property type="match status" value="1"/>
</dbReference>
<feature type="region of interest" description="Disordered" evidence="7">
    <location>
        <begin position="211"/>
        <end position="281"/>
    </location>
</feature>
<keyword evidence="11" id="KW-1185">Reference proteome</keyword>
<evidence type="ECO:0000256" key="3">
    <source>
        <dbReference type="ARBA" id="ARBA00023008"/>
    </source>
</evidence>
<evidence type="ECO:0000259" key="9">
    <source>
        <dbReference type="Pfam" id="PF03067"/>
    </source>
</evidence>
<dbReference type="EMBL" id="GL376626">
    <property type="status" value="NOT_ANNOTATED_CDS"/>
    <property type="molecule type" value="Genomic_DNA"/>
</dbReference>
<dbReference type="GO" id="GO:0046872">
    <property type="term" value="F:metal ion binding"/>
    <property type="evidence" value="ECO:0007669"/>
    <property type="project" value="UniProtKB-KW"/>
</dbReference>
<protein>
    <recommendedName>
        <fullName evidence="9">Chitin-binding type-4 domain-containing protein</fullName>
    </recommendedName>
</protein>
<dbReference type="Proteomes" id="UP000019132">
    <property type="component" value="Unassembled WGS sequence"/>
</dbReference>
<dbReference type="eggNOG" id="ENOG502S8GY">
    <property type="taxonomic scope" value="Eukaryota"/>
</dbReference>
<dbReference type="InterPro" id="IPR004302">
    <property type="entry name" value="Cellulose/chitin-bd_N"/>
</dbReference>
<comment type="similarity">
    <text evidence="6">Belongs to the polysaccharide monooxygenase AA13 family.</text>
</comment>
<evidence type="ECO:0000256" key="8">
    <source>
        <dbReference type="SAM" id="SignalP"/>
    </source>
</evidence>
<keyword evidence="3" id="KW-0186">Copper</keyword>
<evidence type="ECO:0000256" key="2">
    <source>
        <dbReference type="ARBA" id="ARBA00022723"/>
    </source>
</evidence>
<sequence>MKTTYFATTALAATFAVSVQAHGQMTVPKPRPVSTLFRANSGALKNAGDDELQWAPLENLSQRTQADMPQAATFSIMNGCRGMIYESTNSVTTLAPGKNFTMTYFIQAPHPGYMYLNIVKPKASTTGGAIMYEKYLNLLYLDSFANSGGTFSLSVAMPTTVSGCGTAGNCALQMYWHSDIANQTYPTCADIIVSGSGAGSSTATTVSSDAASAISDASTTDESSTTTDESSTTTDASSTSSATSSADADTTTTETPATVTPTPTATKKKCTVRSRRLTTKH</sequence>
<evidence type="ECO:0000256" key="5">
    <source>
        <dbReference type="ARBA" id="ARBA00023180"/>
    </source>
</evidence>
<dbReference type="PANTHER" id="PTHR36575">
    <property type="entry name" value="BINDING PROTEIN, PUTATIVE (AFU_ORTHOLOGUE AFUA_1G14430)-RELATED"/>
    <property type="match status" value="1"/>
</dbReference>
<dbReference type="InterPro" id="IPR052282">
    <property type="entry name" value="Starch-active_LPMO"/>
</dbReference>
<dbReference type="HOGENOM" id="CLU_053021_0_0_1"/>
<dbReference type="InParanoid" id="K3W944"/>
<dbReference type="EnsemblProtists" id="PYU1_T001485">
    <property type="protein sequence ID" value="PYU1_T001485"/>
    <property type="gene ID" value="PYU1_G001485"/>
</dbReference>
<comment type="cofactor">
    <cofactor evidence="1">
        <name>Cu(2+)</name>
        <dbReference type="ChEBI" id="CHEBI:29036"/>
    </cofactor>
</comment>
<accession>K3W944</accession>
<feature type="signal peptide" evidence="8">
    <location>
        <begin position="1"/>
        <end position="21"/>
    </location>
</feature>
<evidence type="ECO:0000256" key="4">
    <source>
        <dbReference type="ARBA" id="ARBA00023157"/>
    </source>
</evidence>
<evidence type="ECO:0000313" key="11">
    <source>
        <dbReference type="Proteomes" id="UP000019132"/>
    </source>
</evidence>
<feature type="chain" id="PRO_5003871694" description="Chitin-binding type-4 domain-containing protein" evidence="8">
    <location>
        <begin position="22"/>
        <end position="281"/>
    </location>
</feature>